<name>A0ABW3WK17_9FLAO</name>
<evidence type="ECO:0000313" key="3">
    <source>
        <dbReference type="Proteomes" id="UP001597241"/>
    </source>
</evidence>
<keyword evidence="3" id="KW-1185">Reference proteome</keyword>
<evidence type="ECO:0008006" key="4">
    <source>
        <dbReference type="Google" id="ProtNLM"/>
    </source>
</evidence>
<organism evidence="2 3">
    <name type="scientific">Lutibacter holmesii</name>
    <dbReference type="NCBI Taxonomy" id="1137985"/>
    <lineage>
        <taxon>Bacteria</taxon>
        <taxon>Pseudomonadati</taxon>
        <taxon>Bacteroidota</taxon>
        <taxon>Flavobacteriia</taxon>
        <taxon>Flavobacteriales</taxon>
        <taxon>Flavobacteriaceae</taxon>
        <taxon>Lutibacter</taxon>
    </lineage>
</organism>
<dbReference type="EMBL" id="JBHTMV010000002">
    <property type="protein sequence ID" value="MFD1292646.1"/>
    <property type="molecule type" value="Genomic_DNA"/>
</dbReference>
<dbReference type="RefSeq" id="WP_386807364.1">
    <property type="nucleotide sequence ID" value="NZ_JBHTMV010000002.1"/>
</dbReference>
<evidence type="ECO:0000313" key="2">
    <source>
        <dbReference type="EMBL" id="MFD1292646.1"/>
    </source>
</evidence>
<keyword evidence="1" id="KW-1133">Transmembrane helix</keyword>
<gene>
    <name evidence="2" type="ORF">ACFQ5N_02250</name>
</gene>
<protein>
    <recommendedName>
        <fullName evidence="4">DUF4234 domain-containing protein</fullName>
    </recommendedName>
</protein>
<comment type="caution">
    <text evidence="2">The sequence shown here is derived from an EMBL/GenBank/DDBJ whole genome shotgun (WGS) entry which is preliminary data.</text>
</comment>
<accession>A0ABW3WK17</accession>
<evidence type="ECO:0000256" key="1">
    <source>
        <dbReference type="SAM" id="Phobius"/>
    </source>
</evidence>
<proteinExistence type="predicted"/>
<reference evidence="3" key="1">
    <citation type="journal article" date="2019" name="Int. J. Syst. Evol. Microbiol.">
        <title>The Global Catalogue of Microorganisms (GCM) 10K type strain sequencing project: providing services to taxonomists for standard genome sequencing and annotation.</title>
        <authorList>
            <consortium name="The Broad Institute Genomics Platform"/>
            <consortium name="The Broad Institute Genome Sequencing Center for Infectious Disease"/>
            <person name="Wu L."/>
            <person name="Ma J."/>
        </authorList>
    </citation>
    <scope>NUCLEOTIDE SEQUENCE [LARGE SCALE GENOMIC DNA]</scope>
    <source>
        <strain evidence="3">CCUG 62221</strain>
    </source>
</reference>
<keyword evidence="1" id="KW-0812">Transmembrane</keyword>
<sequence>MKKINFAIKLGGILIVYWIVYNTYFGWNMYPETEMELNFDNVFKYGMYFCVWVYFLPLWDAYQKFIKDYVG</sequence>
<keyword evidence="1" id="KW-0472">Membrane</keyword>
<feature type="transmembrane region" description="Helical" evidence="1">
    <location>
        <begin position="7"/>
        <end position="25"/>
    </location>
</feature>
<dbReference type="Proteomes" id="UP001597241">
    <property type="component" value="Unassembled WGS sequence"/>
</dbReference>
<feature type="transmembrane region" description="Helical" evidence="1">
    <location>
        <begin position="45"/>
        <end position="62"/>
    </location>
</feature>